<dbReference type="InterPro" id="IPR000863">
    <property type="entry name" value="Sulfotransferase_dom"/>
</dbReference>
<dbReference type="OrthoDB" id="205623at2759"/>
<comment type="caution">
    <text evidence="5">The sequence shown here is derived from an EMBL/GenBank/DDBJ whole genome shotgun (WGS) entry which is preliminary data.</text>
</comment>
<dbReference type="Proteomes" id="UP000479710">
    <property type="component" value="Unassembled WGS sequence"/>
</dbReference>
<keyword evidence="6" id="KW-1185">Reference proteome</keyword>
<sequence length="373" mass="41878">MHMQKKPTVHCPTQTQQGHLLVCCAMSSAMQTSPSHEVDAESDKELYQQFTDLVSTWPSSEPMPFLPLYRHDKGWYSSLMPMVGAMVADARFAARPSDVIVATLPKSGTTWIKALLYATVHRREHPADSADHPFNSLGPHECVKFLEYQLYTNNRVPDLDRLPDPRLFATHVPFTSLPSAAAASGCRVVYVCRDPKDNLISLWDFANKFRVREGQEPMPAETVAELFCDGVSPFGPYWDHVLGYWNAHVARPEQVLFFRYEEMKLDAAAHVRRLAEFVGVPFSAEEEERGVVDAVVRLCSFEHMSGLEATKGGKTELVIGTVVNSSFFRRGQVGDWANHLSPEMARRIDAITEARFKGSGLRATVPRRIDTSH</sequence>
<reference evidence="5 6" key="1">
    <citation type="submission" date="2019-11" db="EMBL/GenBank/DDBJ databases">
        <title>Whole genome sequence of Oryza granulata.</title>
        <authorList>
            <person name="Li W."/>
        </authorList>
    </citation>
    <scope>NUCLEOTIDE SEQUENCE [LARGE SCALE GENOMIC DNA]</scope>
    <source>
        <strain evidence="6">cv. Menghai</strain>
        <tissue evidence="5">Leaf</tissue>
    </source>
</reference>
<keyword evidence="2 3" id="KW-0808">Transferase</keyword>
<protein>
    <recommendedName>
        <fullName evidence="3">Sulfotransferase</fullName>
        <ecNumber evidence="3">2.8.2.-</ecNumber>
    </recommendedName>
</protein>
<name>A0A6G1BZ76_9ORYZ</name>
<dbReference type="SUPFAM" id="SSF52540">
    <property type="entry name" value="P-loop containing nucleoside triphosphate hydrolases"/>
    <property type="match status" value="1"/>
</dbReference>
<evidence type="ECO:0000256" key="3">
    <source>
        <dbReference type="RuleBase" id="RU361155"/>
    </source>
</evidence>
<evidence type="ECO:0000259" key="4">
    <source>
        <dbReference type="Pfam" id="PF00685"/>
    </source>
</evidence>
<proteinExistence type="inferred from homology"/>
<dbReference type="InterPro" id="IPR027417">
    <property type="entry name" value="P-loop_NTPase"/>
</dbReference>
<evidence type="ECO:0000313" key="5">
    <source>
        <dbReference type="EMBL" id="KAF0893448.1"/>
    </source>
</evidence>
<dbReference type="Pfam" id="PF00685">
    <property type="entry name" value="Sulfotransfer_1"/>
    <property type="match status" value="1"/>
</dbReference>
<dbReference type="PANTHER" id="PTHR11783">
    <property type="entry name" value="SULFOTRANSFERASE SULT"/>
    <property type="match status" value="1"/>
</dbReference>
<evidence type="ECO:0000313" key="6">
    <source>
        <dbReference type="Proteomes" id="UP000479710"/>
    </source>
</evidence>
<evidence type="ECO:0000256" key="1">
    <source>
        <dbReference type="ARBA" id="ARBA00005771"/>
    </source>
</evidence>
<dbReference type="AlphaFoldDB" id="A0A6G1BZ76"/>
<dbReference type="GO" id="GO:0008146">
    <property type="term" value="F:sulfotransferase activity"/>
    <property type="evidence" value="ECO:0007669"/>
    <property type="project" value="InterPro"/>
</dbReference>
<gene>
    <name evidence="5" type="ORF">E2562_025245</name>
</gene>
<evidence type="ECO:0000256" key="2">
    <source>
        <dbReference type="ARBA" id="ARBA00022679"/>
    </source>
</evidence>
<accession>A0A6G1BZ76</accession>
<dbReference type="EMBL" id="SPHZ02000011">
    <property type="protein sequence ID" value="KAF0893448.1"/>
    <property type="molecule type" value="Genomic_DNA"/>
</dbReference>
<feature type="domain" description="Sulfotransferase" evidence="4">
    <location>
        <begin position="96"/>
        <end position="360"/>
    </location>
</feature>
<dbReference type="EC" id="2.8.2.-" evidence="3"/>
<dbReference type="Gene3D" id="3.40.50.300">
    <property type="entry name" value="P-loop containing nucleotide triphosphate hydrolases"/>
    <property type="match status" value="1"/>
</dbReference>
<comment type="similarity">
    <text evidence="1 3">Belongs to the sulfotransferase 1 family.</text>
</comment>
<organism evidence="5 6">
    <name type="scientific">Oryza meyeriana var. granulata</name>
    <dbReference type="NCBI Taxonomy" id="110450"/>
    <lineage>
        <taxon>Eukaryota</taxon>
        <taxon>Viridiplantae</taxon>
        <taxon>Streptophyta</taxon>
        <taxon>Embryophyta</taxon>
        <taxon>Tracheophyta</taxon>
        <taxon>Spermatophyta</taxon>
        <taxon>Magnoliopsida</taxon>
        <taxon>Liliopsida</taxon>
        <taxon>Poales</taxon>
        <taxon>Poaceae</taxon>
        <taxon>BOP clade</taxon>
        <taxon>Oryzoideae</taxon>
        <taxon>Oryzeae</taxon>
        <taxon>Oryzinae</taxon>
        <taxon>Oryza</taxon>
        <taxon>Oryza meyeriana</taxon>
    </lineage>
</organism>